<organism evidence="1 2">
    <name type="scientific">Rhodococcus erythropolis</name>
    <name type="common">Arthrobacter picolinophilus</name>
    <dbReference type="NCBI Taxonomy" id="1833"/>
    <lineage>
        <taxon>Bacteria</taxon>
        <taxon>Bacillati</taxon>
        <taxon>Actinomycetota</taxon>
        <taxon>Actinomycetes</taxon>
        <taxon>Mycobacteriales</taxon>
        <taxon>Nocardiaceae</taxon>
        <taxon>Rhodococcus</taxon>
        <taxon>Rhodococcus erythropolis group</taxon>
    </lineage>
</organism>
<name>A0A8I0ZZ48_RHOER</name>
<keyword evidence="2" id="KW-1185">Reference proteome</keyword>
<comment type="caution">
    <text evidence="1">The sequence shown here is derived from an EMBL/GenBank/DDBJ whole genome shotgun (WGS) entry which is preliminary data.</text>
</comment>
<dbReference type="Proteomes" id="UP000627573">
    <property type="component" value="Unassembled WGS sequence"/>
</dbReference>
<dbReference type="EMBL" id="JAECSB010000054">
    <property type="protein sequence ID" value="MBH5144072.1"/>
    <property type="molecule type" value="Genomic_DNA"/>
</dbReference>
<evidence type="ECO:0000313" key="2">
    <source>
        <dbReference type="Proteomes" id="UP000627573"/>
    </source>
</evidence>
<gene>
    <name evidence="1" type="ORF">I3517_15765</name>
</gene>
<dbReference type="AlphaFoldDB" id="A0A8I0ZZ48"/>
<accession>A0A8I0ZZ48</accession>
<protein>
    <submittedName>
        <fullName evidence="1">Uncharacterized protein</fullName>
    </submittedName>
</protein>
<proteinExistence type="predicted"/>
<sequence length="49" mass="5366">MAEEQASFDCTALPADVSATDESRGARYCAVDFYVPHEFSPPHRGKTGF</sequence>
<evidence type="ECO:0000313" key="1">
    <source>
        <dbReference type="EMBL" id="MBH5144072.1"/>
    </source>
</evidence>
<dbReference type="RefSeq" id="WP_197941230.1">
    <property type="nucleotide sequence ID" value="NZ_JAECSB010000054.1"/>
</dbReference>
<reference evidence="1 2" key="1">
    <citation type="submission" date="2020-12" db="EMBL/GenBank/DDBJ databases">
        <title>Draft genome sequence of furan degrading bacterial strain FUR100.</title>
        <authorList>
            <person name="Woiski C."/>
        </authorList>
    </citation>
    <scope>NUCLEOTIDE SEQUENCE [LARGE SCALE GENOMIC DNA]</scope>
    <source>
        <strain evidence="1 2">FUR100</strain>
    </source>
</reference>